<dbReference type="PANTHER" id="PTHR10183">
    <property type="entry name" value="CALPAIN"/>
    <property type="match status" value="1"/>
</dbReference>
<dbReference type="VEuPathDB" id="TriTrypDB:LtaPh_2012100"/>
<evidence type="ECO:0000256" key="3">
    <source>
        <dbReference type="ARBA" id="ARBA00022801"/>
    </source>
</evidence>
<dbReference type="PROSITE" id="PS50203">
    <property type="entry name" value="CALPAIN_CAT"/>
    <property type="match status" value="1"/>
</dbReference>
<evidence type="ECO:0000256" key="4">
    <source>
        <dbReference type="ARBA" id="ARBA00022807"/>
    </source>
</evidence>
<dbReference type="GO" id="GO:0004198">
    <property type="term" value="F:calcium-dependent cysteine-type endopeptidase activity"/>
    <property type="evidence" value="ECO:0007669"/>
    <property type="project" value="InterPro"/>
</dbReference>
<sequence>MAPRGSGSVPASELCGICGGYRRAFSHSRSCDSVLHGRRFISAVAHLDVMHTPGSRAAPPPSLSLWHGSACRSPRKPVTEAVLNCCVTAKILFVDAEFLAGEMAEAAGAGHPTSPERHDGTPFTSPLSLSHYPNDELEKPVVWARASDLVRGFFGEPSTHSSLEPHVFFLSPLSPAIIEPSELGDNWVIGTMAAVAEHKHHLLRIVHHPRSQQRRSAEQLLGAYRVTLNMRGWWRSVVINDYFPITEGGSYIRCAHSRRDVRALWVPLLEKVYAKMCGAYCNIISGDPLVALRDFTSSPCARYDISHFNNIGVASFNFAS</sequence>
<evidence type="ECO:0000313" key="7">
    <source>
        <dbReference type="EMBL" id="GET88181.1"/>
    </source>
</evidence>
<evidence type="ECO:0000256" key="2">
    <source>
        <dbReference type="ARBA" id="ARBA00022670"/>
    </source>
</evidence>
<dbReference type="GO" id="GO:0006508">
    <property type="term" value="P:proteolysis"/>
    <property type="evidence" value="ECO:0007669"/>
    <property type="project" value="UniProtKB-KW"/>
</dbReference>
<proteinExistence type="inferred from homology"/>
<dbReference type="PANTHER" id="PTHR10183:SF379">
    <property type="entry name" value="CALPAIN-5"/>
    <property type="match status" value="1"/>
</dbReference>
<evidence type="ECO:0000256" key="1">
    <source>
        <dbReference type="ARBA" id="ARBA00007623"/>
    </source>
</evidence>
<dbReference type="OrthoDB" id="167576at2759"/>
<reference evidence="7" key="1">
    <citation type="submission" date="2019-11" db="EMBL/GenBank/DDBJ databases">
        <title>Leishmania tarentolae CDS.</title>
        <authorList>
            <person name="Goto Y."/>
            <person name="Yamagishi J."/>
        </authorList>
    </citation>
    <scope>NUCLEOTIDE SEQUENCE [LARGE SCALE GENOMIC DNA]</scope>
    <source>
        <strain evidence="7">Parrot Tar II</strain>
    </source>
</reference>
<accession>A0A640KG62</accession>
<dbReference type="InterPro" id="IPR038765">
    <property type="entry name" value="Papain-like_cys_pep_sf"/>
</dbReference>
<evidence type="ECO:0000259" key="6">
    <source>
        <dbReference type="PROSITE" id="PS50203"/>
    </source>
</evidence>
<keyword evidence="4" id="KW-0788">Thiol protease</keyword>
<dbReference type="EMBL" id="BLBS01000025">
    <property type="protein sequence ID" value="GET88181.1"/>
    <property type="molecule type" value="Genomic_DNA"/>
</dbReference>
<feature type="domain" description="Calpain catalytic" evidence="6">
    <location>
        <begin position="92"/>
        <end position="320"/>
    </location>
</feature>
<keyword evidence="3" id="KW-0378">Hydrolase</keyword>
<comment type="caution">
    <text evidence="7">The sequence shown here is derived from an EMBL/GenBank/DDBJ whole genome shotgun (WGS) entry which is preliminary data.</text>
</comment>
<keyword evidence="2" id="KW-0645">Protease</keyword>
<dbReference type="InterPro" id="IPR001300">
    <property type="entry name" value="Peptidase_C2_calpain_cat"/>
</dbReference>
<name>A0A640KG62_LEITA</name>
<dbReference type="SUPFAM" id="SSF54001">
    <property type="entry name" value="Cysteine proteinases"/>
    <property type="match status" value="1"/>
</dbReference>
<dbReference type="Proteomes" id="UP000419144">
    <property type="component" value="Unassembled WGS sequence"/>
</dbReference>
<dbReference type="InterPro" id="IPR022684">
    <property type="entry name" value="Calpain_cysteine_protease"/>
</dbReference>
<evidence type="ECO:0000313" key="8">
    <source>
        <dbReference type="Proteomes" id="UP000419144"/>
    </source>
</evidence>
<organism evidence="7 8">
    <name type="scientific">Leishmania tarentolae</name>
    <name type="common">Sauroleishmania tarentolae</name>
    <dbReference type="NCBI Taxonomy" id="5689"/>
    <lineage>
        <taxon>Eukaryota</taxon>
        <taxon>Discoba</taxon>
        <taxon>Euglenozoa</taxon>
        <taxon>Kinetoplastea</taxon>
        <taxon>Metakinetoplastina</taxon>
        <taxon>Trypanosomatida</taxon>
        <taxon>Trypanosomatidae</taxon>
        <taxon>Leishmaniinae</taxon>
        <taxon>Leishmania</taxon>
        <taxon>lizard Leishmania</taxon>
    </lineage>
</organism>
<dbReference type="AlphaFoldDB" id="A0A640KG62"/>
<keyword evidence="8" id="KW-1185">Reference proteome</keyword>
<comment type="caution">
    <text evidence="5">Lacks conserved residue(s) required for the propagation of feature annotation.</text>
</comment>
<protein>
    <submittedName>
        <fullName evidence="7">Calpain-like cysteine peptidase, putative</fullName>
    </submittedName>
</protein>
<evidence type="ECO:0000256" key="5">
    <source>
        <dbReference type="PROSITE-ProRule" id="PRU00239"/>
    </source>
</evidence>
<gene>
    <name evidence="7" type="ORF">LtaPh_2012100</name>
</gene>
<dbReference type="Pfam" id="PF00648">
    <property type="entry name" value="Peptidase_C2"/>
    <property type="match status" value="1"/>
</dbReference>
<comment type="similarity">
    <text evidence="1">Belongs to the peptidase C2 family.</text>
</comment>